<accession>A0A2H6K780</accession>
<dbReference type="RefSeq" id="XP_028865052.1">
    <property type="nucleotide sequence ID" value="XM_029009219.1"/>
</dbReference>
<dbReference type="Proteomes" id="UP000236319">
    <property type="component" value="Unassembled WGS sequence"/>
</dbReference>
<dbReference type="GeneID" id="39872579"/>
<evidence type="ECO:0000256" key="1">
    <source>
        <dbReference type="SAM" id="SignalP"/>
    </source>
</evidence>
<keyword evidence="1" id="KW-0732">Signal</keyword>
<gene>
    <name evidence="2" type="ORF">BOVATA_003020</name>
</gene>
<feature type="signal peptide" evidence="1">
    <location>
        <begin position="1"/>
        <end position="20"/>
    </location>
</feature>
<proteinExistence type="predicted"/>
<dbReference type="EMBL" id="BDSA01000001">
    <property type="protein sequence ID" value="GBE58809.1"/>
    <property type="molecule type" value="Genomic_DNA"/>
</dbReference>
<reference evidence="2 3" key="1">
    <citation type="journal article" date="2017" name="BMC Genomics">
        <title>Whole-genome assembly of Babesia ovata and comparative genomics between closely related pathogens.</title>
        <authorList>
            <person name="Yamagishi J."/>
            <person name="Asada M."/>
            <person name="Hakimi H."/>
            <person name="Tanaka T.Q."/>
            <person name="Sugimoto C."/>
            <person name="Kawazu S."/>
        </authorList>
    </citation>
    <scope>NUCLEOTIDE SEQUENCE [LARGE SCALE GENOMIC DNA]</scope>
    <source>
        <strain evidence="2 3">Miyake</strain>
    </source>
</reference>
<evidence type="ECO:0008006" key="4">
    <source>
        <dbReference type="Google" id="ProtNLM"/>
    </source>
</evidence>
<organism evidence="2 3">
    <name type="scientific">Babesia ovata</name>
    <dbReference type="NCBI Taxonomy" id="189622"/>
    <lineage>
        <taxon>Eukaryota</taxon>
        <taxon>Sar</taxon>
        <taxon>Alveolata</taxon>
        <taxon>Apicomplexa</taxon>
        <taxon>Aconoidasida</taxon>
        <taxon>Piroplasmida</taxon>
        <taxon>Babesiidae</taxon>
        <taxon>Babesia</taxon>
    </lineage>
</organism>
<sequence length="282" mass="30858">MLISLRVFAILALALTGVVGEVKVVVAWEPQELAVVGDRASGQLQRVLHPHGVIDWLGAEDGVDVLQAGFNVLGGLLLECKDKFLRGQQAVSVQVEGLELDLQELIVLFAVRLGRGVLVHRDEAVAVLVVRHHDVLDLQLEHGLVVCWVEQNVHLRLRELAVAVLVCNVEPAVESLHEVVGSASLGWERQAELLEVNEAVLVLVDHLHFLLELHILHPLEVLAVELLELIVGDHAVLVLVDNVEQLGHLGLHLVTREPRGLVVDDVFVAVLGKQGSRRHCQG</sequence>
<keyword evidence="3" id="KW-1185">Reference proteome</keyword>
<dbReference type="VEuPathDB" id="PiroplasmaDB:BOVATA_003020"/>
<feature type="chain" id="PRO_5014151122" description="Secreted protein" evidence="1">
    <location>
        <begin position="21"/>
        <end position="282"/>
    </location>
</feature>
<evidence type="ECO:0000313" key="2">
    <source>
        <dbReference type="EMBL" id="GBE58809.1"/>
    </source>
</evidence>
<dbReference type="AlphaFoldDB" id="A0A2H6K780"/>
<evidence type="ECO:0000313" key="3">
    <source>
        <dbReference type="Proteomes" id="UP000236319"/>
    </source>
</evidence>
<name>A0A2H6K780_9APIC</name>
<comment type="caution">
    <text evidence="2">The sequence shown here is derived from an EMBL/GenBank/DDBJ whole genome shotgun (WGS) entry which is preliminary data.</text>
</comment>
<protein>
    <recommendedName>
        <fullName evidence="4">Secreted protein</fullName>
    </recommendedName>
</protein>